<keyword evidence="3" id="KW-0732">Signal</keyword>
<feature type="chain" id="PRO_5023855797" description="SGNH hydrolase-type esterase domain-containing protein" evidence="3">
    <location>
        <begin position="22"/>
        <end position="452"/>
    </location>
</feature>
<evidence type="ECO:0008006" key="6">
    <source>
        <dbReference type="Google" id="ProtNLM"/>
    </source>
</evidence>
<dbReference type="InterPro" id="IPR036514">
    <property type="entry name" value="SGNH_hydro_sf"/>
</dbReference>
<dbReference type="Gramene" id="TVU12928">
    <property type="protein sequence ID" value="TVU12928"/>
    <property type="gene ID" value="EJB05_46595"/>
</dbReference>
<feature type="compositionally biased region" description="Low complexity" evidence="2">
    <location>
        <begin position="31"/>
        <end position="45"/>
    </location>
</feature>
<comment type="similarity">
    <text evidence="1">Belongs to the 'GDSL' lipolytic enzyme family.</text>
</comment>
<feature type="region of interest" description="Disordered" evidence="2">
    <location>
        <begin position="31"/>
        <end position="122"/>
    </location>
</feature>
<dbReference type="SUPFAM" id="SSF52266">
    <property type="entry name" value="SGNH hydrolase"/>
    <property type="match status" value="1"/>
</dbReference>
<dbReference type="PANTHER" id="PTHR45642">
    <property type="entry name" value="GDSL ESTERASE/LIPASE EXL3"/>
    <property type="match status" value="1"/>
</dbReference>
<evidence type="ECO:0000256" key="3">
    <source>
        <dbReference type="SAM" id="SignalP"/>
    </source>
</evidence>
<dbReference type="PANTHER" id="PTHR45642:SF7">
    <property type="entry name" value="GDSL ESTERASE_LIPASE"/>
    <property type="match status" value="1"/>
</dbReference>
<sequence length="452" mass="48617">MRRRRLALVLVVALLISTGELQVARTTSAAAAAAADAPTAATEPQEPLPADDPEPPADDQQSPPQAPGPAPPPPPSRRRHGRAAPPPPPPPEQQGQDPAPPRLVVPPQEPGGVPAGPGAGRGGGVINRTLGCSALLVFGDSTVDPGNNNRLQTTARANFLPYGVSFFGRRPTGRFTNGRLATDMLAERLGIGRTVPGFLDPNLRLVQLRRGVSFASGGSGYDDNTANRLNAMSFSAQLRNLFRYRLLIRTLLGPRRADRLVNRATFVISTGTNDMLSAYLASNRSSAISTTAYENYLITRVANYTQVMSMLGGRRFVFVGLPPMGCLPIVRTLLGTGSERCDARLNQLAVSFNSKLVQLLNILNYQNQIKTSYIDAYAIINDATAEPNKFGLSEVSRGCCGSGVIEIAQTCRGRRTCGDPSKYLYWDAIHPTERANQLVADVMMDSIRQLYA</sequence>
<evidence type="ECO:0000313" key="4">
    <source>
        <dbReference type="EMBL" id="TVU12928.1"/>
    </source>
</evidence>
<dbReference type="OrthoDB" id="1600564at2759"/>
<dbReference type="InterPro" id="IPR035669">
    <property type="entry name" value="SGNH_plant_lipase-like"/>
</dbReference>
<dbReference type="EMBL" id="RWGY01000039">
    <property type="protein sequence ID" value="TVU12928.1"/>
    <property type="molecule type" value="Genomic_DNA"/>
</dbReference>
<accession>A0A5J9TQ11</accession>
<proteinExistence type="inferred from homology"/>
<evidence type="ECO:0000256" key="2">
    <source>
        <dbReference type="SAM" id="MobiDB-lite"/>
    </source>
</evidence>
<name>A0A5J9TQ11_9POAL</name>
<dbReference type="InterPro" id="IPR001087">
    <property type="entry name" value="GDSL"/>
</dbReference>
<dbReference type="Proteomes" id="UP000324897">
    <property type="component" value="Chromosome 3"/>
</dbReference>
<protein>
    <recommendedName>
        <fullName evidence="6">SGNH hydrolase-type esterase domain-containing protein</fullName>
    </recommendedName>
</protein>
<comment type="caution">
    <text evidence="4">The sequence shown here is derived from an EMBL/GenBank/DDBJ whole genome shotgun (WGS) entry which is preliminary data.</text>
</comment>
<dbReference type="GO" id="GO:0016788">
    <property type="term" value="F:hydrolase activity, acting on ester bonds"/>
    <property type="evidence" value="ECO:0007669"/>
    <property type="project" value="InterPro"/>
</dbReference>
<gene>
    <name evidence="4" type="ORF">EJB05_46595</name>
</gene>
<dbReference type="CDD" id="cd01837">
    <property type="entry name" value="SGNH_plant_lipase_like"/>
    <property type="match status" value="1"/>
</dbReference>
<keyword evidence="5" id="KW-1185">Reference proteome</keyword>
<dbReference type="InterPro" id="IPR050592">
    <property type="entry name" value="GDSL_lipolytic_enzyme"/>
</dbReference>
<evidence type="ECO:0000256" key="1">
    <source>
        <dbReference type="ARBA" id="ARBA00008668"/>
    </source>
</evidence>
<evidence type="ECO:0000313" key="5">
    <source>
        <dbReference type="Proteomes" id="UP000324897"/>
    </source>
</evidence>
<reference evidence="4 5" key="1">
    <citation type="journal article" date="2019" name="Sci. Rep.">
        <title>A high-quality genome of Eragrostis curvula grass provides insights into Poaceae evolution and supports new strategies to enhance forage quality.</title>
        <authorList>
            <person name="Carballo J."/>
            <person name="Santos B.A.C.M."/>
            <person name="Zappacosta D."/>
            <person name="Garbus I."/>
            <person name="Selva J.P."/>
            <person name="Gallo C.A."/>
            <person name="Diaz A."/>
            <person name="Albertini E."/>
            <person name="Caccamo M."/>
            <person name="Echenique V."/>
        </authorList>
    </citation>
    <scope>NUCLEOTIDE SEQUENCE [LARGE SCALE GENOMIC DNA]</scope>
    <source>
        <strain evidence="5">cv. Victoria</strain>
        <tissue evidence="4">Leaf</tissue>
    </source>
</reference>
<dbReference type="Gene3D" id="3.40.50.1110">
    <property type="entry name" value="SGNH hydrolase"/>
    <property type="match status" value="1"/>
</dbReference>
<dbReference type="Pfam" id="PF00657">
    <property type="entry name" value="Lipase_GDSL"/>
    <property type="match status" value="1"/>
</dbReference>
<feature type="compositionally biased region" description="Pro residues" evidence="2">
    <location>
        <begin position="84"/>
        <end position="109"/>
    </location>
</feature>
<feature type="signal peptide" evidence="3">
    <location>
        <begin position="1"/>
        <end position="21"/>
    </location>
</feature>
<feature type="compositionally biased region" description="Pro residues" evidence="2">
    <location>
        <begin position="64"/>
        <end position="75"/>
    </location>
</feature>
<dbReference type="AlphaFoldDB" id="A0A5J9TQ11"/>
<organism evidence="4 5">
    <name type="scientific">Eragrostis curvula</name>
    <name type="common">weeping love grass</name>
    <dbReference type="NCBI Taxonomy" id="38414"/>
    <lineage>
        <taxon>Eukaryota</taxon>
        <taxon>Viridiplantae</taxon>
        <taxon>Streptophyta</taxon>
        <taxon>Embryophyta</taxon>
        <taxon>Tracheophyta</taxon>
        <taxon>Spermatophyta</taxon>
        <taxon>Magnoliopsida</taxon>
        <taxon>Liliopsida</taxon>
        <taxon>Poales</taxon>
        <taxon>Poaceae</taxon>
        <taxon>PACMAD clade</taxon>
        <taxon>Chloridoideae</taxon>
        <taxon>Eragrostideae</taxon>
        <taxon>Eragrostidinae</taxon>
        <taxon>Eragrostis</taxon>
    </lineage>
</organism>
<feature type="compositionally biased region" description="Gly residues" evidence="2">
    <location>
        <begin position="113"/>
        <end position="122"/>
    </location>
</feature>